<organism evidence="2 4">
    <name type="scientific">Pseudodesulfovibrio indicus</name>
    <dbReference type="NCBI Taxonomy" id="1716143"/>
    <lineage>
        <taxon>Bacteria</taxon>
        <taxon>Pseudomonadati</taxon>
        <taxon>Thermodesulfobacteriota</taxon>
        <taxon>Desulfovibrionia</taxon>
        <taxon>Desulfovibrionales</taxon>
        <taxon>Desulfovibrionaceae</taxon>
    </lineage>
</organism>
<proteinExistence type="predicted"/>
<dbReference type="OrthoDB" id="9808959at2"/>
<keyword evidence="3" id="KW-1185">Reference proteome</keyword>
<dbReference type="NCBIfam" id="TIGR02681">
    <property type="entry name" value="phage_pRha"/>
    <property type="match status" value="1"/>
</dbReference>
<sequence length="131" mass="15278">MVGHDYQNDSLWYSVYGKATTTSLKVAEVFGKNHQHVMRDIRKLVEKGVSNFGQSSYINSQNKEQPMFLMDRDGFSLLVMGFTGDKALDWKLKYIEAFNKMEQTLNDPGVLRERRIREYRPDSLMMETART</sequence>
<evidence type="ECO:0000313" key="1">
    <source>
        <dbReference type="EMBL" id="AMK11343.1"/>
    </source>
</evidence>
<dbReference type="Proteomes" id="UP000055611">
    <property type="component" value="Chromosome"/>
</dbReference>
<gene>
    <name evidence="1" type="ORF">AWY79_09560</name>
    <name evidence="2" type="ORF">EDC59_10324</name>
</gene>
<dbReference type="Proteomes" id="UP000295506">
    <property type="component" value="Unassembled WGS sequence"/>
</dbReference>
<dbReference type="AlphaFoldDB" id="A0A126QMN2"/>
<dbReference type="KEGG" id="dej:AWY79_09560"/>
<dbReference type="EMBL" id="SOBK01000003">
    <property type="protein sequence ID" value="TDT89730.1"/>
    <property type="molecule type" value="Genomic_DNA"/>
</dbReference>
<protein>
    <submittedName>
        <fullName evidence="2">Rha family phage regulatory protein</fullName>
    </submittedName>
</protein>
<evidence type="ECO:0000313" key="3">
    <source>
        <dbReference type="Proteomes" id="UP000055611"/>
    </source>
</evidence>
<reference evidence="1 3" key="1">
    <citation type="journal article" date="2016" name="Front. Microbiol.">
        <title>Genome Sequence of the Piezophilic, Mesophilic Sulfate-Reducing Bacterium Desulfovibrio indicus J2T.</title>
        <authorList>
            <person name="Cao J."/>
            <person name="Maignien L."/>
            <person name="Shao Z."/>
            <person name="Alain K."/>
            <person name="Jebbar M."/>
        </authorList>
    </citation>
    <scope>NUCLEOTIDE SEQUENCE [LARGE SCALE GENOMIC DNA]</scope>
    <source>
        <strain evidence="1 3">J2</strain>
    </source>
</reference>
<evidence type="ECO:0000313" key="4">
    <source>
        <dbReference type="Proteomes" id="UP000295506"/>
    </source>
</evidence>
<name>A0A126QMN2_9BACT</name>
<dbReference type="InterPro" id="IPR014054">
    <property type="entry name" value="Phage_regulatory_Rha"/>
</dbReference>
<accession>A0A126QMN2</accession>
<dbReference type="Pfam" id="PF09669">
    <property type="entry name" value="Phage_pRha"/>
    <property type="match status" value="1"/>
</dbReference>
<dbReference type="EMBL" id="CP014206">
    <property type="protein sequence ID" value="AMK11343.1"/>
    <property type="molecule type" value="Genomic_DNA"/>
</dbReference>
<reference evidence="2 4" key="2">
    <citation type="submission" date="2019-03" db="EMBL/GenBank/DDBJ databases">
        <title>Genomic Encyclopedia of Type Strains, Phase IV (KMG-IV): sequencing the most valuable type-strain genomes for metagenomic binning, comparative biology and taxonomic classification.</title>
        <authorList>
            <person name="Goeker M."/>
        </authorList>
    </citation>
    <scope>NUCLEOTIDE SEQUENCE [LARGE SCALE GENOMIC DNA]</scope>
    <source>
        <strain evidence="2 4">DSM 101483</strain>
    </source>
</reference>
<evidence type="ECO:0000313" key="2">
    <source>
        <dbReference type="EMBL" id="TDT89730.1"/>
    </source>
</evidence>